<feature type="transmembrane region" description="Helical" evidence="1">
    <location>
        <begin position="356"/>
        <end position="374"/>
    </location>
</feature>
<comment type="caution">
    <text evidence="2">The sequence shown here is derived from an EMBL/GenBank/DDBJ whole genome shotgun (WGS) entry which is preliminary data.</text>
</comment>
<keyword evidence="1" id="KW-1133">Transmembrane helix</keyword>
<gene>
    <name evidence="2" type="ORF">GCM10007913_25850</name>
</gene>
<protein>
    <recommendedName>
        <fullName evidence="4">Glycosyltransferase RgtA/B/C/D-like domain-containing protein</fullName>
    </recommendedName>
</protein>
<proteinExistence type="predicted"/>
<dbReference type="Proteomes" id="UP001161406">
    <property type="component" value="Unassembled WGS sequence"/>
</dbReference>
<keyword evidence="3" id="KW-1185">Reference proteome</keyword>
<feature type="transmembrane region" description="Helical" evidence="1">
    <location>
        <begin position="406"/>
        <end position="426"/>
    </location>
</feature>
<name>A0ABQ5UHH0_9HYPH</name>
<feature type="transmembrane region" description="Helical" evidence="1">
    <location>
        <begin position="179"/>
        <end position="197"/>
    </location>
</feature>
<evidence type="ECO:0008006" key="4">
    <source>
        <dbReference type="Google" id="ProtNLM"/>
    </source>
</evidence>
<sequence length="594" mass="64633">MGVQARLLDFACLIGAFVLWIYGLNDIDVAAMTDLGLASILPATLWAAGSLAILGFALSLRPATLGGPLPFMHLAMLILVLHATPAIAYETLRYSWAWKHLGIVDFIQRHGAVDPDAAFLSAYHNWPGFFALSAMAANLFKLNSVALAEIVRFFPVVLNLVLIALLPLVYRRLTMDRRLIWTATAIFVVGNWVGQDYFSPQGTVYACYLGMLALCLGPLSMPFHPAGTGLLGRFRTWVPRGEPASMPTGKWTRLLASLGVLLLILAIVVTHQLMPLLVILALAALAVLGRLSFGFLLFAIAAETLWLFYFADVYVSAVFRDLVADFGQLNSEIVGKMVDFSVASPGQRLVSLASRGLTGAIGVLAISGGLRRLWHGHRDATAIALTLVPFLLLIATSYGGEIVFRLYYYSLPFLAFFAGALFFPIASSRTGLPALLLAGLLMLLATGFILANNGKDRQYHFTPQEVAAASWLYEAAPDGALIIEGARNYPSQFMNYERFTFVPLAEEEPEDVAALLADPAAVLGRWLQQWPTSGFIILTHSQKAYLDDVGVMPVGTLDTIKVSLLSSARFRLVYANDDSSIFTLNPALTEPGNR</sequence>
<feature type="transmembrane region" description="Helical" evidence="1">
    <location>
        <begin position="293"/>
        <end position="311"/>
    </location>
</feature>
<feature type="transmembrane region" description="Helical" evidence="1">
    <location>
        <begin position="254"/>
        <end position="287"/>
    </location>
</feature>
<feature type="transmembrane region" description="Helical" evidence="1">
    <location>
        <begin position="203"/>
        <end position="223"/>
    </location>
</feature>
<feature type="transmembrane region" description="Helical" evidence="1">
    <location>
        <begin position="7"/>
        <end position="23"/>
    </location>
</feature>
<feature type="transmembrane region" description="Helical" evidence="1">
    <location>
        <begin position="380"/>
        <end position="399"/>
    </location>
</feature>
<evidence type="ECO:0000313" key="3">
    <source>
        <dbReference type="Proteomes" id="UP001161406"/>
    </source>
</evidence>
<feature type="transmembrane region" description="Helical" evidence="1">
    <location>
        <begin position="432"/>
        <end position="451"/>
    </location>
</feature>
<evidence type="ECO:0000313" key="2">
    <source>
        <dbReference type="EMBL" id="GLQ10653.1"/>
    </source>
</evidence>
<reference evidence="2" key="1">
    <citation type="journal article" date="2014" name="Int. J. Syst. Evol. Microbiol.">
        <title>Complete genome of a new Firmicutes species belonging to the dominant human colonic microbiota ('Ruminococcus bicirculans') reveals two chromosomes and a selective capacity to utilize plant glucans.</title>
        <authorList>
            <consortium name="NISC Comparative Sequencing Program"/>
            <person name="Wegmann U."/>
            <person name="Louis P."/>
            <person name="Goesmann A."/>
            <person name="Henrissat B."/>
            <person name="Duncan S.H."/>
            <person name="Flint H.J."/>
        </authorList>
    </citation>
    <scope>NUCLEOTIDE SEQUENCE</scope>
    <source>
        <strain evidence="2">NBRC 103855</strain>
    </source>
</reference>
<dbReference type="EMBL" id="BSNG01000001">
    <property type="protein sequence ID" value="GLQ10653.1"/>
    <property type="molecule type" value="Genomic_DNA"/>
</dbReference>
<feature type="transmembrane region" description="Helical" evidence="1">
    <location>
        <begin position="150"/>
        <end position="170"/>
    </location>
</feature>
<keyword evidence="1" id="KW-0472">Membrane</keyword>
<evidence type="ECO:0000256" key="1">
    <source>
        <dbReference type="SAM" id="Phobius"/>
    </source>
</evidence>
<feature type="transmembrane region" description="Helical" evidence="1">
    <location>
        <begin position="71"/>
        <end position="89"/>
    </location>
</feature>
<organism evidence="2 3">
    <name type="scientific">Devosia yakushimensis</name>
    <dbReference type="NCBI Taxonomy" id="470028"/>
    <lineage>
        <taxon>Bacteria</taxon>
        <taxon>Pseudomonadati</taxon>
        <taxon>Pseudomonadota</taxon>
        <taxon>Alphaproteobacteria</taxon>
        <taxon>Hyphomicrobiales</taxon>
        <taxon>Devosiaceae</taxon>
        <taxon>Devosia</taxon>
    </lineage>
</organism>
<feature type="transmembrane region" description="Helical" evidence="1">
    <location>
        <begin position="35"/>
        <end position="59"/>
    </location>
</feature>
<accession>A0ABQ5UHH0</accession>
<keyword evidence="1" id="KW-0812">Transmembrane</keyword>
<reference evidence="2" key="2">
    <citation type="submission" date="2023-01" db="EMBL/GenBank/DDBJ databases">
        <title>Draft genome sequence of Devosia yakushimensis strain NBRC 103855.</title>
        <authorList>
            <person name="Sun Q."/>
            <person name="Mori K."/>
        </authorList>
    </citation>
    <scope>NUCLEOTIDE SEQUENCE</scope>
    <source>
        <strain evidence="2">NBRC 103855</strain>
    </source>
</reference>